<evidence type="ECO:0000259" key="1">
    <source>
        <dbReference type="Pfam" id="PF07727"/>
    </source>
</evidence>
<proteinExistence type="predicted"/>
<dbReference type="Pfam" id="PF07727">
    <property type="entry name" value="RVT_2"/>
    <property type="match status" value="1"/>
</dbReference>
<evidence type="ECO:0000313" key="3">
    <source>
        <dbReference type="Proteomes" id="UP001162060"/>
    </source>
</evidence>
<dbReference type="Proteomes" id="UP001162060">
    <property type="component" value="Unassembled WGS sequence"/>
</dbReference>
<accession>A0AAV1UH64</accession>
<organism evidence="2 3">
    <name type="scientific">Peronospora matthiolae</name>
    <dbReference type="NCBI Taxonomy" id="2874970"/>
    <lineage>
        <taxon>Eukaryota</taxon>
        <taxon>Sar</taxon>
        <taxon>Stramenopiles</taxon>
        <taxon>Oomycota</taxon>
        <taxon>Peronosporomycetes</taxon>
        <taxon>Peronosporales</taxon>
        <taxon>Peronosporaceae</taxon>
        <taxon>Peronospora</taxon>
    </lineage>
</organism>
<dbReference type="InterPro" id="IPR013103">
    <property type="entry name" value="RVT_2"/>
</dbReference>
<gene>
    <name evidence="2" type="ORF">PM001_LOCUS18173</name>
</gene>
<feature type="domain" description="Reverse transcriptase Ty1/copia-type" evidence="1">
    <location>
        <begin position="8"/>
        <end position="117"/>
    </location>
</feature>
<evidence type="ECO:0000313" key="2">
    <source>
        <dbReference type="EMBL" id="CAK7933023.1"/>
    </source>
</evidence>
<name>A0AAV1UH64_9STRA</name>
<dbReference type="AlphaFoldDB" id="A0AAV1UH64"/>
<dbReference type="EMBL" id="CAKLBY020000193">
    <property type="protein sequence ID" value="CAK7933023.1"/>
    <property type="molecule type" value="Genomic_DNA"/>
</dbReference>
<protein>
    <recommendedName>
        <fullName evidence="1">Reverse transcriptase Ty1/copia-type domain-containing protein</fullName>
    </recommendedName>
</protein>
<comment type="caution">
    <text evidence="2">The sequence shown here is derived from an EMBL/GenBank/DDBJ whole genome shotgun (WGS) entry which is preliminary data.</text>
</comment>
<sequence>MRRAPGCNALHAKWVHKTKVTVNAILERLKAQLGACGNYQVLGVDYGLTFAAVMDSSTVKFFLALADTWGVPANHGDIPNAYVKADKEAHLRIYVQLPLGICVSSATLRKHCKLERARA</sequence>
<reference evidence="2" key="1">
    <citation type="submission" date="2024-01" db="EMBL/GenBank/DDBJ databases">
        <authorList>
            <person name="Webb A."/>
        </authorList>
    </citation>
    <scope>NUCLEOTIDE SEQUENCE</scope>
    <source>
        <strain evidence="2">Pm1</strain>
    </source>
</reference>